<evidence type="ECO:0000313" key="7">
    <source>
        <dbReference type="EMBL" id="GEL94173.1"/>
    </source>
</evidence>
<comment type="cofactor">
    <cofactor evidence="1">
        <name>pyridoxal 5'-phosphate</name>
        <dbReference type="ChEBI" id="CHEBI:597326"/>
    </cofactor>
</comment>
<comment type="similarity">
    <text evidence="5">Belongs to the class-II pyridoxal-phosphate-dependent aminotransferase family. MalY/PatB cystathionine beta-lyase subfamily.</text>
</comment>
<dbReference type="EMBL" id="BJWG01000002">
    <property type="protein sequence ID" value="GEL94173.1"/>
    <property type="molecule type" value="Genomic_DNA"/>
</dbReference>
<evidence type="ECO:0000313" key="8">
    <source>
        <dbReference type="Proteomes" id="UP000321720"/>
    </source>
</evidence>
<dbReference type="Proteomes" id="UP000321720">
    <property type="component" value="Unassembled WGS sequence"/>
</dbReference>
<dbReference type="SUPFAM" id="SSF53383">
    <property type="entry name" value="PLP-dependent transferases"/>
    <property type="match status" value="1"/>
</dbReference>
<dbReference type="InterPro" id="IPR015422">
    <property type="entry name" value="PyrdxlP-dep_Trfase_small"/>
</dbReference>
<evidence type="ECO:0000256" key="2">
    <source>
        <dbReference type="ARBA" id="ARBA00012224"/>
    </source>
</evidence>
<keyword evidence="4 7" id="KW-0456">Lyase</keyword>
<keyword evidence="8" id="KW-1185">Reference proteome</keyword>
<keyword evidence="3" id="KW-0663">Pyridoxal phosphate</keyword>
<feature type="domain" description="Aminotransferase class I/classII large" evidence="6">
    <location>
        <begin position="37"/>
        <end position="383"/>
    </location>
</feature>
<dbReference type="Gene3D" id="3.90.1150.10">
    <property type="entry name" value="Aspartate Aminotransferase, domain 1"/>
    <property type="match status" value="1"/>
</dbReference>
<gene>
    <name evidence="7" type="ORF">CCO02nite_08310</name>
</gene>
<dbReference type="InterPro" id="IPR051798">
    <property type="entry name" value="Class-II_PLP-Dep_Aminotrans"/>
</dbReference>
<dbReference type="InterPro" id="IPR004839">
    <property type="entry name" value="Aminotransferase_I/II_large"/>
</dbReference>
<accession>A0A511J8X2</accession>
<dbReference type="CDD" id="cd00609">
    <property type="entry name" value="AAT_like"/>
    <property type="match status" value="1"/>
</dbReference>
<evidence type="ECO:0000256" key="3">
    <source>
        <dbReference type="ARBA" id="ARBA00022898"/>
    </source>
</evidence>
<reference evidence="7 8" key="1">
    <citation type="submission" date="2019-07" db="EMBL/GenBank/DDBJ databases">
        <title>Whole genome shotgun sequence of Cellulomonas composti NBRC 100758.</title>
        <authorList>
            <person name="Hosoyama A."/>
            <person name="Uohara A."/>
            <person name="Ohji S."/>
            <person name="Ichikawa N."/>
        </authorList>
    </citation>
    <scope>NUCLEOTIDE SEQUENCE [LARGE SCALE GENOMIC DNA]</scope>
    <source>
        <strain evidence="7 8">NBRC 100758</strain>
    </source>
</reference>
<dbReference type="Gene3D" id="3.40.640.10">
    <property type="entry name" value="Type I PLP-dependent aspartate aminotransferase-like (Major domain)"/>
    <property type="match status" value="1"/>
</dbReference>
<dbReference type="PANTHER" id="PTHR43525:SF2">
    <property type="entry name" value="CYSTATHIONINE BETA-LYASE-RELATED"/>
    <property type="match status" value="1"/>
</dbReference>
<dbReference type="InterPro" id="IPR015421">
    <property type="entry name" value="PyrdxlP-dep_Trfase_major"/>
</dbReference>
<dbReference type="GO" id="GO:0030170">
    <property type="term" value="F:pyridoxal phosphate binding"/>
    <property type="evidence" value="ECO:0007669"/>
    <property type="project" value="InterPro"/>
</dbReference>
<dbReference type="PANTHER" id="PTHR43525">
    <property type="entry name" value="PROTEIN MALY"/>
    <property type="match status" value="1"/>
</dbReference>
<protein>
    <recommendedName>
        <fullName evidence="2">cysteine-S-conjugate beta-lyase</fullName>
        <ecNumber evidence="2">4.4.1.13</ecNumber>
    </recommendedName>
</protein>
<dbReference type="Pfam" id="PF00155">
    <property type="entry name" value="Aminotran_1_2"/>
    <property type="match status" value="1"/>
</dbReference>
<dbReference type="InterPro" id="IPR015424">
    <property type="entry name" value="PyrdxlP-dep_Trfase"/>
</dbReference>
<dbReference type="AlphaFoldDB" id="A0A511J8X2"/>
<proteinExistence type="inferred from homology"/>
<evidence type="ECO:0000256" key="1">
    <source>
        <dbReference type="ARBA" id="ARBA00001933"/>
    </source>
</evidence>
<dbReference type="EC" id="4.4.1.13" evidence="2"/>
<evidence type="ECO:0000256" key="4">
    <source>
        <dbReference type="ARBA" id="ARBA00023239"/>
    </source>
</evidence>
<evidence type="ECO:0000256" key="5">
    <source>
        <dbReference type="ARBA" id="ARBA00037974"/>
    </source>
</evidence>
<sequence length="390" mass="41585">MGRGVAGSVGVVSHFDVPLDELRTRTSAKWRQYPDDVLPLWVAEMDVEVCEPVVRAVAEAVRRGDTGYPYGPRYQEAFAAFAERRWGWAADPAGMRLVPDIMQGVVEAVALLTDPGDVVVVSPPVYPPFWAYVTHAARRVLEAPLDEAGRLDPAALDDAFARARAGGGRAVYLLCHPHNPTGTLHTPDELRALRDVADRHGVRVVSDEVHAPLTLDGTFVSATTVIPDAIALHSASKAFHLAGLKAAVAVPGPAAVGDLERLPALVASEVGHVPVLAHAAALREGDAWLDELLEDLRANRALLGELLREWVPAARWVPGAATYFAWLDLRGAFPSDDDPARALLRTGRVAVNPGPTFGAPGRGHVRLNLAASQEVLADAVDRIAASVPAS</sequence>
<evidence type="ECO:0000259" key="6">
    <source>
        <dbReference type="Pfam" id="PF00155"/>
    </source>
</evidence>
<name>A0A511J8X2_9CELL</name>
<comment type="caution">
    <text evidence="7">The sequence shown here is derived from an EMBL/GenBank/DDBJ whole genome shotgun (WGS) entry which is preliminary data.</text>
</comment>
<organism evidence="7 8">
    <name type="scientific">Cellulomonas composti</name>
    <dbReference type="NCBI Taxonomy" id="266130"/>
    <lineage>
        <taxon>Bacteria</taxon>
        <taxon>Bacillati</taxon>
        <taxon>Actinomycetota</taxon>
        <taxon>Actinomycetes</taxon>
        <taxon>Micrococcales</taxon>
        <taxon>Cellulomonadaceae</taxon>
        <taxon>Cellulomonas</taxon>
    </lineage>
</organism>
<dbReference type="GO" id="GO:0047804">
    <property type="term" value="F:cysteine-S-conjugate beta-lyase activity"/>
    <property type="evidence" value="ECO:0007669"/>
    <property type="project" value="UniProtKB-EC"/>
</dbReference>